<dbReference type="EMBL" id="KE747818">
    <property type="protein sequence ID" value="RMZ69360.1"/>
    <property type="molecule type" value="Genomic_DNA"/>
</dbReference>
<feature type="compositionally biased region" description="Polar residues" evidence="1">
    <location>
        <begin position="197"/>
        <end position="219"/>
    </location>
</feature>
<evidence type="ECO:0000256" key="2">
    <source>
        <dbReference type="SAM" id="SignalP"/>
    </source>
</evidence>
<name>A0A3M7M4P5_9PLEO</name>
<proteinExistence type="predicted"/>
<reference evidence="3 4" key="1">
    <citation type="journal article" date="2014" name="PLoS ONE">
        <title>De novo Genome Assembly of the Fungal Plant Pathogen Pyrenophora semeniperda.</title>
        <authorList>
            <person name="Soliai M.M."/>
            <person name="Meyer S.E."/>
            <person name="Udall J.A."/>
            <person name="Elzinga D.E."/>
            <person name="Hermansen R.A."/>
            <person name="Bodily P.M."/>
            <person name="Hart A.A."/>
            <person name="Coleman C.E."/>
        </authorList>
    </citation>
    <scope>NUCLEOTIDE SEQUENCE [LARGE SCALE GENOMIC DNA]</scope>
    <source>
        <strain evidence="3 4">CCB06</strain>
        <tissue evidence="3">Mycelium</tissue>
    </source>
</reference>
<feature type="region of interest" description="Disordered" evidence="1">
    <location>
        <begin position="166"/>
        <end position="219"/>
    </location>
</feature>
<sequence>MAPLSYSLKRLFTLSLLGTSTLAQNATNTTDPSCSRYSGNELPVNSSGTINTSDVYVSVTFGEISVSAGGKVSPWIYTYISTPENSTKQICATTFGSALNKKQGDSANGCGGVLSPSCIDALKNQLKLPTNNVNGIQSAFKCPNFSSADSAIKSACSQTSITTSSTVISTSKPNSPTYLPPTTSLLSKSPNPPIPATSLNTTNTTCASTSPPQDINWNLPSGYRTRQLYGVGPDQYDAGGADNFHQYDNYVTSPVPIVIASFDGSETDTQVVCVAPRNVVQGSRVPDEKDDGGGNDKNAGASVDWRGTIVTTVVMAGVAATSLLLL</sequence>
<feature type="compositionally biased region" description="Polar residues" evidence="1">
    <location>
        <begin position="172"/>
        <end position="189"/>
    </location>
</feature>
<feature type="signal peptide" evidence="2">
    <location>
        <begin position="1"/>
        <end position="23"/>
    </location>
</feature>
<protein>
    <submittedName>
        <fullName evidence="3">Integral component of membrane</fullName>
    </submittedName>
</protein>
<feature type="region of interest" description="Disordered" evidence="1">
    <location>
        <begin position="282"/>
        <end position="301"/>
    </location>
</feature>
<accession>A0A3M7M4P5</accession>
<keyword evidence="4" id="KW-1185">Reference proteome</keyword>
<dbReference type="OrthoDB" id="5132818at2759"/>
<evidence type="ECO:0000313" key="4">
    <source>
        <dbReference type="Proteomes" id="UP000265663"/>
    </source>
</evidence>
<feature type="compositionally biased region" description="Basic and acidic residues" evidence="1">
    <location>
        <begin position="285"/>
        <end position="294"/>
    </location>
</feature>
<gene>
    <name evidence="3" type="ORF">GMOD_00006142</name>
</gene>
<dbReference type="AlphaFoldDB" id="A0A3M7M4P5"/>
<evidence type="ECO:0000256" key="1">
    <source>
        <dbReference type="SAM" id="MobiDB-lite"/>
    </source>
</evidence>
<evidence type="ECO:0000313" key="3">
    <source>
        <dbReference type="EMBL" id="RMZ69360.1"/>
    </source>
</evidence>
<keyword evidence="2" id="KW-0732">Signal</keyword>
<dbReference type="Proteomes" id="UP000265663">
    <property type="component" value="Unassembled WGS sequence"/>
</dbReference>
<organism evidence="3 4">
    <name type="scientific">Pyrenophora seminiperda CCB06</name>
    <dbReference type="NCBI Taxonomy" id="1302712"/>
    <lineage>
        <taxon>Eukaryota</taxon>
        <taxon>Fungi</taxon>
        <taxon>Dikarya</taxon>
        <taxon>Ascomycota</taxon>
        <taxon>Pezizomycotina</taxon>
        <taxon>Dothideomycetes</taxon>
        <taxon>Pleosporomycetidae</taxon>
        <taxon>Pleosporales</taxon>
        <taxon>Pleosporineae</taxon>
        <taxon>Pleosporaceae</taxon>
        <taxon>Pyrenophora</taxon>
    </lineage>
</organism>
<feature type="chain" id="PRO_5018055387" evidence="2">
    <location>
        <begin position="24"/>
        <end position="326"/>
    </location>
</feature>